<name>A0A381NCS3_9ZZZZ</name>
<evidence type="ECO:0000259" key="2">
    <source>
        <dbReference type="Pfam" id="PF01266"/>
    </source>
</evidence>
<evidence type="ECO:0000313" key="3">
    <source>
        <dbReference type="EMBL" id="SUZ51578.1"/>
    </source>
</evidence>
<dbReference type="GO" id="GO:0005737">
    <property type="term" value="C:cytoplasm"/>
    <property type="evidence" value="ECO:0007669"/>
    <property type="project" value="TreeGrafter"/>
</dbReference>
<accession>A0A381NCS3</accession>
<organism evidence="3">
    <name type="scientific">marine metagenome</name>
    <dbReference type="NCBI Taxonomy" id="408172"/>
    <lineage>
        <taxon>unclassified sequences</taxon>
        <taxon>metagenomes</taxon>
        <taxon>ecological metagenomes</taxon>
    </lineage>
</organism>
<dbReference type="AlphaFoldDB" id="A0A381NCS3"/>
<dbReference type="Gene3D" id="3.50.50.60">
    <property type="entry name" value="FAD/NAD(P)-binding domain"/>
    <property type="match status" value="1"/>
</dbReference>
<evidence type="ECO:0000256" key="1">
    <source>
        <dbReference type="ARBA" id="ARBA00023002"/>
    </source>
</evidence>
<dbReference type="Pfam" id="PF01266">
    <property type="entry name" value="DAO"/>
    <property type="match status" value="1"/>
</dbReference>
<reference evidence="3" key="1">
    <citation type="submission" date="2018-05" db="EMBL/GenBank/DDBJ databases">
        <authorList>
            <person name="Lanie J.A."/>
            <person name="Ng W.-L."/>
            <person name="Kazmierczak K.M."/>
            <person name="Andrzejewski T.M."/>
            <person name="Davidsen T.M."/>
            <person name="Wayne K.J."/>
            <person name="Tettelin H."/>
            <person name="Glass J.I."/>
            <person name="Rusch D."/>
            <person name="Podicherti R."/>
            <person name="Tsui H.-C.T."/>
            <person name="Winkler M.E."/>
        </authorList>
    </citation>
    <scope>NUCLEOTIDE SEQUENCE</scope>
</reference>
<protein>
    <recommendedName>
        <fullName evidence="2">FAD dependent oxidoreductase domain-containing protein</fullName>
    </recommendedName>
</protein>
<dbReference type="EMBL" id="UINC01000228">
    <property type="protein sequence ID" value="SUZ51578.1"/>
    <property type="molecule type" value="Genomic_DNA"/>
</dbReference>
<keyword evidence="1" id="KW-0560">Oxidoreductase</keyword>
<proteinExistence type="predicted"/>
<dbReference type="InterPro" id="IPR036188">
    <property type="entry name" value="FAD/NAD-bd_sf"/>
</dbReference>
<dbReference type="Gene3D" id="3.30.9.10">
    <property type="entry name" value="D-Amino Acid Oxidase, subunit A, domain 2"/>
    <property type="match status" value="1"/>
</dbReference>
<dbReference type="PANTHER" id="PTHR13847:SF289">
    <property type="entry name" value="GLYCINE OXIDASE"/>
    <property type="match status" value="1"/>
</dbReference>
<dbReference type="GO" id="GO:0016491">
    <property type="term" value="F:oxidoreductase activity"/>
    <property type="evidence" value="ECO:0007669"/>
    <property type="project" value="UniProtKB-KW"/>
</dbReference>
<dbReference type="InterPro" id="IPR006076">
    <property type="entry name" value="FAD-dep_OxRdtase"/>
</dbReference>
<dbReference type="SUPFAM" id="SSF51905">
    <property type="entry name" value="FAD/NAD(P)-binding domain"/>
    <property type="match status" value="1"/>
</dbReference>
<gene>
    <name evidence="3" type="ORF">METZ01_LOCUS4432</name>
</gene>
<feature type="domain" description="FAD dependent oxidoreductase" evidence="2">
    <location>
        <begin position="6"/>
        <end position="350"/>
    </location>
</feature>
<sequence>MGESQRIAIVGGGIIGASVGYHLSKLGADVTVFEKGSPGGGATGHSYAWINSFDKHPRYYHEINHNSMNLWSRFADSIGKDIGLHWGGNVSFASDLRDGKRLIEITKRLQSWGYPARLISSEELGALEPKLETGPVSAALYTWMDGHVIPVKVVSACLDVIISTGGTVNLGTYVKSITVSTEGSIVTTDSGDSLFDTVVVAAGTDCTEIVKTAGCHIPQLRSPGVVARTKPMPPIIQSLASIHLPPLSDSTLQTHVRQDLDGIVTIGAGSQEDEEEDDSQRHAEDMLKRASFYFDELSGAEISPVPVGFRPMPIDGLPVIGYADTESHIYVTLMHSGVTLAPLVGRLAAAEIMFGTNIDTLNPFRPSRFS</sequence>
<dbReference type="PANTHER" id="PTHR13847">
    <property type="entry name" value="SARCOSINE DEHYDROGENASE-RELATED"/>
    <property type="match status" value="1"/>
</dbReference>